<organism evidence="1 2">
    <name type="scientific">Bacteroides cellulosilyticus</name>
    <dbReference type="NCBI Taxonomy" id="246787"/>
    <lineage>
        <taxon>Bacteria</taxon>
        <taxon>Pseudomonadati</taxon>
        <taxon>Bacteroidota</taxon>
        <taxon>Bacteroidia</taxon>
        <taxon>Bacteroidales</taxon>
        <taxon>Bacteroidaceae</taxon>
        <taxon>Bacteroides</taxon>
    </lineage>
</organism>
<name>A0A5M6A2I5_9BACE</name>
<reference evidence="1 2" key="1">
    <citation type="journal article" date="2019" name="Nat. Med.">
        <title>A library of human gut bacterial isolates paired with longitudinal multiomics data enables mechanistic microbiome research.</title>
        <authorList>
            <person name="Poyet M."/>
            <person name="Groussin M."/>
            <person name="Gibbons S.M."/>
            <person name="Avila-Pacheco J."/>
            <person name="Jiang X."/>
            <person name="Kearney S.M."/>
            <person name="Perrotta A.R."/>
            <person name="Berdy B."/>
            <person name="Zhao S."/>
            <person name="Lieberman T.D."/>
            <person name="Swanson P.K."/>
            <person name="Smith M."/>
            <person name="Roesemann S."/>
            <person name="Alexander J.E."/>
            <person name="Rich S.A."/>
            <person name="Livny J."/>
            <person name="Vlamakis H."/>
            <person name="Clish C."/>
            <person name="Bullock K."/>
            <person name="Deik A."/>
            <person name="Scott J."/>
            <person name="Pierce K.A."/>
            <person name="Xavier R.J."/>
            <person name="Alm E.J."/>
        </authorList>
    </citation>
    <scope>NUCLEOTIDE SEQUENCE [LARGE SCALE GENOMIC DNA]</scope>
    <source>
        <strain evidence="1 2">BIOML-A7</strain>
    </source>
</reference>
<comment type="caution">
    <text evidence="1">The sequence shown here is derived from an EMBL/GenBank/DDBJ whole genome shotgun (WGS) entry which is preliminary data.</text>
</comment>
<dbReference type="EMBL" id="VVYW01000030">
    <property type="protein sequence ID" value="KAA5403123.1"/>
    <property type="molecule type" value="Genomic_DNA"/>
</dbReference>
<gene>
    <name evidence="1" type="ORF">F2Y86_24520</name>
</gene>
<dbReference type="AlphaFoldDB" id="A0A5M6A2I5"/>
<protein>
    <submittedName>
        <fullName evidence="1">Uncharacterized protein</fullName>
    </submittedName>
</protein>
<proteinExistence type="predicted"/>
<accession>A0A5M6A2I5</accession>
<dbReference type="Proteomes" id="UP000325055">
    <property type="component" value="Unassembled WGS sequence"/>
</dbReference>
<evidence type="ECO:0000313" key="1">
    <source>
        <dbReference type="EMBL" id="KAA5403123.1"/>
    </source>
</evidence>
<sequence length="61" mass="7221">MNKKELEERIKDLEHVIRVYKEENIEISVDIYDRLEQYQGELLKAQVEEESGKISKANGNK</sequence>
<evidence type="ECO:0000313" key="2">
    <source>
        <dbReference type="Proteomes" id="UP000325055"/>
    </source>
</evidence>
<dbReference type="RefSeq" id="WP_149950571.1">
    <property type="nucleotide sequence ID" value="NZ_RCXI01000031.1"/>
</dbReference>